<dbReference type="CDD" id="cd15831">
    <property type="entry name" value="BTAD"/>
    <property type="match status" value="1"/>
</dbReference>
<protein>
    <submittedName>
        <fullName evidence="5">Putative ATPase</fullName>
    </submittedName>
</protein>
<evidence type="ECO:0000259" key="4">
    <source>
        <dbReference type="PROSITE" id="PS51755"/>
    </source>
</evidence>
<dbReference type="InterPro" id="IPR036388">
    <property type="entry name" value="WH-like_DNA-bd_sf"/>
</dbReference>
<sequence length="1010" mass="109021">MRSGVHVRLGVPVRFGVLGPLDVRTVDGAPVKVADRKVRALLADLLAHAGRAVPADRLIDDLWGDDLPADPAATLRARVSQLRRALDDAAPGARDLVEKSPPGYRLNARPDDAARFEELLTDARATTDPAVRAALVTDALSLWRGPAYADFADAPFTAPEIARLDELRLAAVETRAEARLELGDHEALTAELRALVEEHPLRERLRAVYMRALYRAGRPAEALTTYEDLRLRLGEELGADPGPALADLHLSILRGTFAAPRDLPAEVTSLVGRDADASEVVGLLSGSRLVTLSGPGGVGKTRLALAVARRTRERHPDGVRLVALDEGLEAGASLDDVASFVAGALGVRDDAGLTGDPAARLGAALRGRRVLLVLDNCEHVVEPVARLVAGLLRDTFEPRVLATSREPLGISGERLWHVPPLKADAAAELFTERAAITVDSAATRTAVAEICARLDGIPLALELAATRVRALGVQELATRLDDRFRLLASGRRDAPARQRTLRAVIDWSWEPLGEAERAVLRRLAVHSGGCALDAAEQVCDADVDVLARLVDRSLVIVAEGPRYRLLESVAAYCVERLHEAGEYTHARRRHAEYYATLAETTDLCGPEQGEALRRLRAESGNLRTALDHAVRDGAADLALRLVNGMGWAWFRWGRSGAASRAFERALAVPGGDPERTAIARTWHTGFAMLEGDGHDRGRRCRDALAAHARRNPWAEWFLGVTRHGFGDLDAIDELVSSALDGFRDIDDPWGEAAALSTRAAQALSAGDLSQATVDGERALELFRRTNDRWGRLRVIETLGHLAEVTGDYDRAARLHESGLRDAEELGLVTEMAAAVSRLGRIALLNGDLDRADALHERGRRLAAGESHRRLEHFAEIGLALSARRRGRLDEAETILRGWLDWCRDIDGAPGLAFLLAELGFVAEQRGDARQALDLHAEGLAAARATGNPRAVALALEGMAGALSLAGRDAEAAASLDAAASAREAAAAPLPAAERWDVDRIERRLRRGRPR</sequence>
<dbReference type="SMART" id="SM01043">
    <property type="entry name" value="BTAD"/>
    <property type="match status" value="1"/>
</dbReference>
<dbReference type="EMBL" id="RBWU01000002">
    <property type="protein sequence ID" value="RKS77269.1"/>
    <property type="molecule type" value="Genomic_DNA"/>
</dbReference>
<dbReference type="InterPro" id="IPR001867">
    <property type="entry name" value="OmpR/PhoB-type_DNA-bd"/>
</dbReference>
<dbReference type="SMART" id="SM00862">
    <property type="entry name" value="Trans_reg_C"/>
    <property type="match status" value="1"/>
</dbReference>
<comment type="caution">
    <text evidence="5">The sequence shown here is derived from an EMBL/GenBank/DDBJ whole genome shotgun (WGS) entry which is preliminary data.</text>
</comment>
<dbReference type="Pfam" id="PF25872">
    <property type="entry name" value="HTH_77"/>
    <property type="match status" value="1"/>
</dbReference>
<dbReference type="InterPro" id="IPR019734">
    <property type="entry name" value="TPR_rpt"/>
</dbReference>
<dbReference type="GO" id="GO:0006355">
    <property type="term" value="P:regulation of DNA-templated transcription"/>
    <property type="evidence" value="ECO:0007669"/>
    <property type="project" value="InterPro"/>
</dbReference>
<name>A0A495QUT2_9ACTN</name>
<proteinExistence type="inferred from homology"/>
<dbReference type="AlphaFoldDB" id="A0A495QUT2"/>
<dbReference type="OrthoDB" id="3194665at2"/>
<dbReference type="GO" id="GO:0003677">
    <property type="term" value="F:DNA binding"/>
    <property type="evidence" value="ECO:0007669"/>
    <property type="project" value="UniProtKB-UniRule"/>
</dbReference>
<dbReference type="InterPro" id="IPR027417">
    <property type="entry name" value="P-loop_NTPase"/>
</dbReference>
<dbReference type="PANTHER" id="PTHR47691">
    <property type="entry name" value="REGULATOR-RELATED"/>
    <property type="match status" value="1"/>
</dbReference>
<dbReference type="RefSeq" id="WP_121434471.1">
    <property type="nucleotide sequence ID" value="NZ_RBWU01000002.1"/>
</dbReference>
<dbReference type="SUPFAM" id="SSF48452">
    <property type="entry name" value="TPR-like"/>
    <property type="match status" value="3"/>
</dbReference>
<dbReference type="SUPFAM" id="SSF46894">
    <property type="entry name" value="C-terminal effector domain of the bipartite response regulators"/>
    <property type="match status" value="1"/>
</dbReference>
<dbReference type="InterPro" id="IPR011990">
    <property type="entry name" value="TPR-like_helical_dom_sf"/>
</dbReference>
<comment type="similarity">
    <text evidence="1">Belongs to the AfsR/DnrI/RedD regulatory family.</text>
</comment>
<evidence type="ECO:0000313" key="6">
    <source>
        <dbReference type="Proteomes" id="UP000274601"/>
    </source>
</evidence>
<organism evidence="5 6">
    <name type="scientific">Actinomadura pelletieri DSM 43383</name>
    <dbReference type="NCBI Taxonomy" id="1120940"/>
    <lineage>
        <taxon>Bacteria</taxon>
        <taxon>Bacillati</taxon>
        <taxon>Actinomycetota</taxon>
        <taxon>Actinomycetes</taxon>
        <taxon>Streptosporangiales</taxon>
        <taxon>Thermomonosporaceae</taxon>
        <taxon>Actinomadura</taxon>
    </lineage>
</organism>
<feature type="domain" description="OmpR/PhoB-type" evidence="4">
    <location>
        <begin position="3"/>
        <end position="108"/>
    </location>
</feature>
<evidence type="ECO:0000256" key="2">
    <source>
        <dbReference type="ARBA" id="ARBA00023125"/>
    </source>
</evidence>
<dbReference type="InterPro" id="IPR016032">
    <property type="entry name" value="Sig_transdc_resp-reg_C-effctor"/>
</dbReference>
<dbReference type="PRINTS" id="PR00364">
    <property type="entry name" value="DISEASERSIST"/>
</dbReference>
<keyword evidence="6" id="KW-1185">Reference proteome</keyword>
<accession>A0A495QUT2</accession>
<dbReference type="Proteomes" id="UP000274601">
    <property type="component" value="Unassembled WGS sequence"/>
</dbReference>
<dbReference type="InterPro" id="IPR005158">
    <property type="entry name" value="BTAD"/>
</dbReference>
<dbReference type="GO" id="GO:0000160">
    <property type="term" value="P:phosphorelay signal transduction system"/>
    <property type="evidence" value="ECO:0007669"/>
    <property type="project" value="InterPro"/>
</dbReference>
<dbReference type="InterPro" id="IPR058852">
    <property type="entry name" value="HTH_77"/>
</dbReference>
<dbReference type="Pfam" id="PF00486">
    <property type="entry name" value="Trans_reg_C"/>
    <property type="match status" value="1"/>
</dbReference>
<evidence type="ECO:0000313" key="5">
    <source>
        <dbReference type="EMBL" id="RKS77269.1"/>
    </source>
</evidence>
<dbReference type="PROSITE" id="PS51755">
    <property type="entry name" value="OMPR_PHOB"/>
    <property type="match status" value="1"/>
</dbReference>
<keyword evidence="2 3" id="KW-0238">DNA-binding</keyword>
<feature type="DNA-binding region" description="OmpR/PhoB-type" evidence="3">
    <location>
        <begin position="3"/>
        <end position="108"/>
    </location>
</feature>
<evidence type="ECO:0000256" key="1">
    <source>
        <dbReference type="ARBA" id="ARBA00005820"/>
    </source>
</evidence>
<evidence type="ECO:0000256" key="3">
    <source>
        <dbReference type="PROSITE-ProRule" id="PRU01091"/>
    </source>
</evidence>
<dbReference type="Gene3D" id="1.25.40.10">
    <property type="entry name" value="Tetratricopeptide repeat domain"/>
    <property type="match status" value="2"/>
</dbReference>
<dbReference type="Pfam" id="PF03704">
    <property type="entry name" value="BTAD"/>
    <property type="match status" value="1"/>
</dbReference>
<reference evidence="5 6" key="1">
    <citation type="submission" date="2018-10" db="EMBL/GenBank/DDBJ databases">
        <title>Genomic Encyclopedia of Archaeal and Bacterial Type Strains, Phase II (KMG-II): from individual species to whole genera.</title>
        <authorList>
            <person name="Goeker M."/>
        </authorList>
    </citation>
    <scope>NUCLEOTIDE SEQUENCE [LARGE SCALE GENOMIC DNA]</scope>
    <source>
        <strain evidence="5 6">DSM 43383</strain>
    </source>
</reference>
<gene>
    <name evidence="5" type="ORF">BZB76_2647</name>
</gene>
<dbReference type="SUPFAM" id="SSF52540">
    <property type="entry name" value="P-loop containing nucleoside triphosphate hydrolases"/>
    <property type="match status" value="1"/>
</dbReference>
<dbReference type="PANTHER" id="PTHR47691:SF3">
    <property type="entry name" value="HTH-TYPE TRANSCRIPTIONAL REGULATOR RV0890C-RELATED"/>
    <property type="match status" value="1"/>
</dbReference>
<dbReference type="GO" id="GO:0043531">
    <property type="term" value="F:ADP binding"/>
    <property type="evidence" value="ECO:0007669"/>
    <property type="project" value="InterPro"/>
</dbReference>
<dbReference type="Gene3D" id="1.10.10.10">
    <property type="entry name" value="Winged helix-like DNA-binding domain superfamily/Winged helix DNA-binding domain"/>
    <property type="match status" value="1"/>
</dbReference>
<dbReference type="SMART" id="SM00028">
    <property type="entry name" value="TPR"/>
    <property type="match status" value="4"/>
</dbReference>